<keyword evidence="3" id="KW-1185">Reference proteome</keyword>
<feature type="compositionally biased region" description="Polar residues" evidence="1">
    <location>
        <begin position="176"/>
        <end position="185"/>
    </location>
</feature>
<feature type="compositionally biased region" description="Basic and acidic residues" evidence="1">
    <location>
        <begin position="10"/>
        <end position="27"/>
    </location>
</feature>
<evidence type="ECO:0000313" key="2">
    <source>
        <dbReference type="EMBL" id="GAA0731187.1"/>
    </source>
</evidence>
<dbReference type="RefSeq" id="WP_343914318.1">
    <property type="nucleotide sequence ID" value="NZ_BAAAGE010000005.1"/>
</dbReference>
<feature type="compositionally biased region" description="Basic and acidic residues" evidence="1">
    <location>
        <begin position="145"/>
        <end position="175"/>
    </location>
</feature>
<feature type="compositionally biased region" description="Basic and acidic residues" evidence="1">
    <location>
        <begin position="37"/>
        <end position="102"/>
    </location>
</feature>
<accession>A0ABN1J7Q1</accession>
<dbReference type="EMBL" id="BAAAGE010000005">
    <property type="protein sequence ID" value="GAA0731187.1"/>
    <property type="molecule type" value="Genomic_DNA"/>
</dbReference>
<organism evidence="2 3">
    <name type="scientific">Aquimarina litoralis</name>
    <dbReference type="NCBI Taxonomy" id="584605"/>
    <lineage>
        <taxon>Bacteria</taxon>
        <taxon>Pseudomonadati</taxon>
        <taxon>Bacteroidota</taxon>
        <taxon>Flavobacteriia</taxon>
        <taxon>Flavobacteriales</taxon>
        <taxon>Flavobacteriaceae</taxon>
        <taxon>Aquimarina</taxon>
    </lineage>
</organism>
<proteinExistence type="predicted"/>
<sequence length="197" mass="23538">MPGTNGDQPNDDKPKNIFERVKDAYKQRKERKARERQRREEEYRIDLRRISGSRENRELREQQYQERLAQQRRERQERQEARDIDLDPRETFVEAHMAKEQPKNSQPGEMYRDEDGKRYVKAYVEVEENNLSERDVNGSSTSLISKEKLTNLTEQPKEKAEENEKAKAIEKDKNNRNSQDSTRGNKSNKRRSQGRNL</sequence>
<gene>
    <name evidence="2" type="ORF">GCM10009430_43100</name>
</gene>
<name>A0ABN1J7Q1_9FLAO</name>
<protein>
    <submittedName>
        <fullName evidence="2">Uncharacterized protein</fullName>
    </submittedName>
</protein>
<evidence type="ECO:0000313" key="3">
    <source>
        <dbReference type="Proteomes" id="UP001501758"/>
    </source>
</evidence>
<reference evidence="3" key="1">
    <citation type="journal article" date="2019" name="Int. J. Syst. Evol. Microbiol.">
        <title>The Global Catalogue of Microorganisms (GCM) 10K type strain sequencing project: providing services to taxonomists for standard genome sequencing and annotation.</title>
        <authorList>
            <consortium name="The Broad Institute Genomics Platform"/>
            <consortium name="The Broad Institute Genome Sequencing Center for Infectious Disease"/>
            <person name="Wu L."/>
            <person name="Ma J."/>
        </authorList>
    </citation>
    <scope>NUCLEOTIDE SEQUENCE [LARGE SCALE GENOMIC DNA]</scope>
    <source>
        <strain evidence="3">JCM 15974</strain>
    </source>
</reference>
<feature type="region of interest" description="Disordered" evidence="1">
    <location>
        <begin position="1"/>
        <end position="197"/>
    </location>
</feature>
<comment type="caution">
    <text evidence="2">The sequence shown here is derived from an EMBL/GenBank/DDBJ whole genome shotgun (WGS) entry which is preliminary data.</text>
</comment>
<feature type="compositionally biased region" description="Basic residues" evidence="1">
    <location>
        <begin position="186"/>
        <end position="197"/>
    </location>
</feature>
<evidence type="ECO:0000256" key="1">
    <source>
        <dbReference type="SAM" id="MobiDB-lite"/>
    </source>
</evidence>
<dbReference type="Proteomes" id="UP001501758">
    <property type="component" value="Unassembled WGS sequence"/>
</dbReference>